<feature type="region of interest" description="Disordered" evidence="1">
    <location>
        <begin position="48"/>
        <end position="67"/>
    </location>
</feature>
<gene>
    <name evidence="2" type="ORF">SmaMPs15_000072</name>
</gene>
<keyword evidence="3" id="KW-1185">Reference proteome</keyword>
<sequence length="67" mass="7655">MEIAAPAWPGYPDRSKIPADWKPIPIDEPNQCDGCNVGMKLNDRGQHVSRDSMMPHMSCQKRKYQQV</sequence>
<evidence type="ECO:0000256" key="1">
    <source>
        <dbReference type="SAM" id="MobiDB-lite"/>
    </source>
</evidence>
<organism evidence="2 3">
    <name type="scientific">Stenotrophomonas maltophilia phage vB_SmaM_Ps15</name>
    <dbReference type="NCBI Taxonomy" id="3071007"/>
    <lineage>
        <taxon>Viruses</taxon>
        <taxon>Duplodnaviria</taxon>
        <taxon>Heunggongvirae</taxon>
        <taxon>Uroviricota</taxon>
        <taxon>Caudoviricetes</taxon>
        <taxon>Menderavirus</taxon>
        <taxon>Menderavirus Ps15</taxon>
    </lineage>
</organism>
<evidence type="ECO:0000313" key="2">
    <source>
        <dbReference type="EMBL" id="UMO77223.1"/>
    </source>
</evidence>
<dbReference type="Proteomes" id="UP000829466">
    <property type="component" value="Segment"/>
</dbReference>
<protein>
    <submittedName>
        <fullName evidence="2">Uncharacterized protein</fullName>
    </submittedName>
</protein>
<name>A0AAE9JU83_9CAUD</name>
<accession>A0AAE9JU83</accession>
<evidence type="ECO:0000313" key="3">
    <source>
        <dbReference type="Proteomes" id="UP000829466"/>
    </source>
</evidence>
<dbReference type="EMBL" id="OL702939">
    <property type="protein sequence ID" value="UMO77223.1"/>
    <property type="molecule type" value="Genomic_DNA"/>
</dbReference>
<reference evidence="2 3" key="1">
    <citation type="submission" date="2021-12" db="EMBL/GenBank/DDBJ databases">
        <title>Characterization of bacteriophage vB_SmaM_Ps15 infective to Stenotrophomonas maltophila clinical ocular isolates.</title>
        <authorList>
            <person name="Damnjanovic D."/>
            <person name="Vazquez-Campos X."/>
            <person name="Elliott L."/>
            <person name="Willcox M."/>
            <person name="Bridge W.J."/>
        </authorList>
    </citation>
    <scope>NUCLEOTIDE SEQUENCE [LARGE SCALE GENOMIC DNA]</scope>
</reference>
<proteinExistence type="predicted"/>